<keyword evidence="3" id="KW-1185">Reference proteome</keyword>
<feature type="transmembrane region" description="Helical" evidence="1">
    <location>
        <begin position="36"/>
        <end position="55"/>
    </location>
</feature>
<reference evidence="3" key="1">
    <citation type="submission" date="2017-02" db="EMBL/GenBank/DDBJ databases">
        <authorList>
            <person name="Varghese N."/>
            <person name="Submissions S."/>
        </authorList>
    </citation>
    <scope>NUCLEOTIDE SEQUENCE [LARGE SCALE GENOMIC DNA]</scope>
    <source>
        <strain evidence="3">DSM 16521</strain>
    </source>
</reference>
<dbReference type="Pfam" id="PF20617">
    <property type="entry name" value="DUF6803"/>
    <property type="match status" value="1"/>
</dbReference>
<accession>A0A1T4SGA9</accession>
<keyword evidence="1" id="KW-0472">Membrane</keyword>
<keyword evidence="1" id="KW-0812">Transmembrane</keyword>
<dbReference type="Proteomes" id="UP000189933">
    <property type="component" value="Unassembled WGS sequence"/>
</dbReference>
<dbReference type="InterPro" id="IPR046547">
    <property type="entry name" value="DUF6803"/>
</dbReference>
<sequence>MHVSLGVYFLGIFLYLFKTAVIPLTASGKWRGIADILAVGFYLSGAITLFGISFFRN</sequence>
<keyword evidence="1" id="KW-1133">Transmembrane helix</keyword>
<evidence type="ECO:0000313" key="2">
    <source>
        <dbReference type="EMBL" id="SKA27370.1"/>
    </source>
</evidence>
<gene>
    <name evidence="2" type="ORF">SAMN02745885_02673</name>
</gene>
<dbReference type="EMBL" id="FUXM01000057">
    <property type="protein sequence ID" value="SKA27370.1"/>
    <property type="molecule type" value="Genomic_DNA"/>
</dbReference>
<feature type="non-terminal residue" evidence="2">
    <location>
        <position position="57"/>
    </location>
</feature>
<evidence type="ECO:0000313" key="3">
    <source>
        <dbReference type="Proteomes" id="UP000189933"/>
    </source>
</evidence>
<evidence type="ECO:0000256" key="1">
    <source>
        <dbReference type="SAM" id="Phobius"/>
    </source>
</evidence>
<feature type="transmembrane region" description="Helical" evidence="1">
    <location>
        <begin position="6"/>
        <end position="24"/>
    </location>
</feature>
<organism evidence="2 3">
    <name type="scientific">Carboxydocella sporoproducens DSM 16521</name>
    <dbReference type="NCBI Taxonomy" id="1121270"/>
    <lineage>
        <taxon>Bacteria</taxon>
        <taxon>Bacillati</taxon>
        <taxon>Bacillota</taxon>
        <taxon>Clostridia</taxon>
        <taxon>Eubacteriales</taxon>
        <taxon>Clostridiales Family XVI. Incertae Sedis</taxon>
        <taxon>Carboxydocella</taxon>
    </lineage>
</organism>
<name>A0A1T4SGA9_9FIRM</name>
<proteinExistence type="predicted"/>
<dbReference type="AlphaFoldDB" id="A0A1T4SGA9"/>
<protein>
    <submittedName>
        <fullName evidence="2">Uncharacterized protein</fullName>
    </submittedName>
</protein>